<gene>
    <name evidence="4" type="ORF">IAA17_11540</name>
</gene>
<reference evidence="4" key="1">
    <citation type="journal article" date="2021" name="PeerJ">
        <title>Extensive microbial diversity within the chicken gut microbiome revealed by metagenomics and culture.</title>
        <authorList>
            <person name="Gilroy R."/>
            <person name="Ravi A."/>
            <person name="Getino M."/>
            <person name="Pursley I."/>
            <person name="Horton D.L."/>
            <person name="Alikhan N.F."/>
            <person name="Baker D."/>
            <person name="Gharbi K."/>
            <person name="Hall N."/>
            <person name="Watson M."/>
            <person name="Adriaenssens E.M."/>
            <person name="Foster-Nyarko E."/>
            <person name="Jarju S."/>
            <person name="Secka A."/>
            <person name="Antonio M."/>
            <person name="Oren A."/>
            <person name="Chaudhuri R.R."/>
            <person name="La Ragione R."/>
            <person name="Hildebrand F."/>
            <person name="Pallen M.J."/>
        </authorList>
    </citation>
    <scope>NUCLEOTIDE SEQUENCE</scope>
    <source>
        <strain evidence="4">ChiBcec1-1093</strain>
    </source>
</reference>
<evidence type="ECO:0000313" key="5">
    <source>
        <dbReference type="Proteomes" id="UP000824101"/>
    </source>
</evidence>
<reference evidence="4" key="2">
    <citation type="submission" date="2021-04" db="EMBL/GenBank/DDBJ databases">
        <authorList>
            <person name="Gilroy R."/>
        </authorList>
    </citation>
    <scope>NUCLEOTIDE SEQUENCE</scope>
    <source>
        <strain evidence="4">ChiBcec1-1093</strain>
    </source>
</reference>
<feature type="transmembrane region" description="Helical" evidence="1">
    <location>
        <begin position="572"/>
        <end position="589"/>
    </location>
</feature>
<keyword evidence="2" id="KW-0732">Signal</keyword>
<proteinExistence type="predicted"/>
<dbReference type="Pfam" id="PF07705">
    <property type="entry name" value="CARDB"/>
    <property type="match status" value="1"/>
</dbReference>
<keyword evidence="1" id="KW-1133">Transmembrane helix</keyword>
<name>A0A9D2K752_9FIRM</name>
<keyword evidence="1" id="KW-0472">Membrane</keyword>
<feature type="domain" description="CARDB" evidence="3">
    <location>
        <begin position="436"/>
        <end position="526"/>
    </location>
</feature>
<dbReference type="Proteomes" id="UP000824101">
    <property type="component" value="Unassembled WGS sequence"/>
</dbReference>
<organism evidence="4 5">
    <name type="scientific">Candidatus Lachnoclostridium stercorigallinarum</name>
    <dbReference type="NCBI Taxonomy" id="2838634"/>
    <lineage>
        <taxon>Bacteria</taxon>
        <taxon>Bacillati</taxon>
        <taxon>Bacillota</taxon>
        <taxon>Clostridia</taxon>
        <taxon>Lachnospirales</taxon>
        <taxon>Lachnospiraceae</taxon>
    </lineage>
</organism>
<dbReference type="AlphaFoldDB" id="A0A9D2K752"/>
<sequence>MKKWKRLLFGLLAAATVFGSVPLSGENEAWAAYKNMNDNEFISVEKITATKTGQVANITFKFTNTGDYDLENVKVGFSSYDVDFLDDSETLESNFQFPFEITMGMFDEENMKELGTVKAGKSKNVTLSARVRRDIKEGYYCFPVRAFGDNFDMADEYVNIWVSVATSTDEEDDEETGDLDMVLGEGQSTPDGTYPNVMNFDVNMRNASTFTAYDVVASLEMSEDDTKYPFEINDVNYDRRFEKVEPGETVALNYSMAIREDTYSGYYPIKTIIKYRDNSTHTGEYLQIERTFYVRIHNKEEEDDLGEFNENDRTQARIIVDSFETIPAEIVAGDEFELVLRMKNASSNIPASNILFSLESEKADESAVFTTETGSSSYTVNSLGAGEVTELRIRMKSRPGVDQRSYSLTINETYDSPEFKNATNKVVVDIPVKQIPRLSIGTIEVMPENITVGGETNVMFPVNNTGKVTLYNVTASFAGDSIVPSESYVGNIEPGQTGNVDAMVRGAAATMDDGKIQITVSYEDENGEVSSVEKEMTLFVSEEMPVDYGEIDAGNTTDVEAEQGFFARHKTGVILAAVLAAGGAGLIVYRKYKRKKMQQAEEEAIDDEIS</sequence>
<protein>
    <recommendedName>
        <fullName evidence="3">CARDB domain-containing protein</fullName>
    </recommendedName>
</protein>
<evidence type="ECO:0000313" key="4">
    <source>
        <dbReference type="EMBL" id="HIZ80407.1"/>
    </source>
</evidence>
<dbReference type="PANTHER" id="PTHR35902:SF6">
    <property type="entry name" value="CONSERVED WITHIN P. AEROPHILUM"/>
    <property type="match status" value="1"/>
</dbReference>
<feature type="chain" id="PRO_5039501538" description="CARDB domain-containing protein" evidence="2">
    <location>
        <begin position="20"/>
        <end position="610"/>
    </location>
</feature>
<dbReference type="EMBL" id="DXBC01000185">
    <property type="protein sequence ID" value="HIZ80407.1"/>
    <property type="molecule type" value="Genomic_DNA"/>
</dbReference>
<accession>A0A9D2K752</accession>
<keyword evidence="1" id="KW-0812">Transmembrane</keyword>
<dbReference type="InterPro" id="IPR011635">
    <property type="entry name" value="CARDB"/>
</dbReference>
<feature type="signal peptide" evidence="2">
    <location>
        <begin position="1"/>
        <end position="19"/>
    </location>
</feature>
<evidence type="ECO:0000256" key="1">
    <source>
        <dbReference type="SAM" id="Phobius"/>
    </source>
</evidence>
<comment type="caution">
    <text evidence="4">The sequence shown here is derived from an EMBL/GenBank/DDBJ whole genome shotgun (WGS) entry which is preliminary data.</text>
</comment>
<dbReference type="PANTHER" id="PTHR35902">
    <property type="entry name" value="S-LAYER DOMAIN-LIKE PROTEIN-RELATED"/>
    <property type="match status" value="1"/>
</dbReference>
<evidence type="ECO:0000256" key="2">
    <source>
        <dbReference type="SAM" id="SignalP"/>
    </source>
</evidence>
<evidence type="ECO:0000259" key="3">
    <source>
        <dbReference type="Pfam" id="PF07705"/>
    </source>
</evidence>